<dbReference type="AlphaFoldDB" id="A0A1I5ARB5"/>
<proteinExistence type="predicted"/>
<sequence>MGRRGCTCYLWKTGEARDKEKRITSGDPWASDIMHHGGAGHGLKASYLRG</sequence>
<keyword evidence="2" id="KW-1185">Reference proteome</keyword>
<evidence type="ECO:0000313" key="1">
    <source>
        <dbReference type="EMBL" id="SFN64729.1"/>
    </source>
</evidence>
<gene>
    <name evidence="1" type="ORF">SAMN05216386_1492</name>
</gene>
<accession>A0A1I5ARB5</accession>
<protein>
    <submittedName>
        <fullName evidence="1">Uncharacterized protein</fullName>
    </submittedName>
</protein>
<dbReference type="Proteomes" id="UP000183107">
    <property type="component" value="Unassembled WGS sequence"/>
</dbReference>
<name>A0A1I5ARB5_9PROT</name>
<organism evidence="1 2">
    <name type="scientific">Nitrosospira briensis</name>
    <dbReference type="NCBI Taxonomy" id="35799"/>
    <lineage>
        <taxon>Bacteria</taxon>
        <taxon>Pseudomonadati</taxon>
        <taxon>Pseudomonadota</taxon>
        <taxon>Betaproteobacteria</taxon>
        <taxon>Nitrosomonadales</taxon>
        <taxon>Nitrosomonadaceae</taxon>
        <taxon>Nitrosospira</taxon>
    </lineage>
</organism>
<reference evidence="2" key="1">
    <citation type="submission" date="2016-10" db="EMBL/GenBank/DDBJ databases">
        <authorList>
            <person name="Varghese N."/>
        </authorList>
    </citation>
    <scope>NUCLEOTIDE SEQUENCE [LARGE SCALE GENOMIC DNA]</scope>
    <source>
        <strain evidence="2">Nsp8</strain>
    </source>
</reference>
<dbReference type="EMBL" id="FOVJ01000002">
    <property type="protein sequence ID" value="SFN64729.1"/>
    <property type="molecule type" value="Genomic_DNA"/>
</dbReference>
<evidence type="ECO:0000313" key="2">
    <source>
        <dbReference type="Proteomes" id="UP000183107"/>
    </source>
</evidence>